<dbReference type="Proteomes" id="UP000176631">
    <property type="component" value="Unassembled WGS sequence"/>
</dbReference>
<dbReference type="FunFam" id="3.40.50.720:FF:000084">
    <property type="entry name" value="Short-chain dehydrogenase reductase"/>
    <property type="match status" value="1"/>
</dbReference>
<comment type="caution">
    <text evidence="4">The sequence shown here is derived from an EMBL/GenBank/DDBJ whole genome shotgun (WGS) entry which is preliminary data.</text>
</comment>
<dbReference type="Gene3D" id="3.40.50.720">
    <property type="entry name" value="NAD(P)-binding Rossmann-like Domain"/>
    <property type="match status" value="1"/>
</dbReference>
<dbReference type="PRINTS" id="PR00080">
    <property type="entry name" value="SDRFAMILY"/>
</dbReference>
<evidence type="ECO:0000313" key="4">
    <source>
        <dbReference type="EMBL" id="OGY24667.1"/>
    </source>
</evidence>
<dbReference type="PRINTS" id="PR00081">
    <property type="entry name" value="GDHRDH"/>
</dbReference>
<sequence length="282" mass="30727">MRALENKNAIITGGARGFGRAITERFIADGAKVLICSRTIEELKKTSKEIDPSGKSLYFVEADVSNHEVCQKLFTYTKKVFKTLDILVNNAGIYGPVGSLETNSPKDWLKTIEINLMGTVYCTRLALEQMKNQKHGKIINLAGAGVGGKKPLSRFSAYYTSKAAVAAFTEVVASEVANYNIQVNCISPGAINTYFTDYLIAQGPEKAGPMYEQALKQKETGGDSPELGANLASFLASGQSDNVTGKTLSAKWDKISNLKKLSLKDSDKYTLRRIDEGLFGEK</sequence>
<evidence type="ECO:0000256" key="2">
    <source>
        <dbReference type="ARBA" id="ARBA00023002"/>
    </source>
</evidence>
<dbReference type="GO" id="GO:0006633">
    <property type="term" value="P:fatty acid biosynthetic process"/>
    <property type="evidence" value="ECO:0007669"/>
    <property type="project" value="TreeGrafter"/>
</dbReference>
<dbReference type="PANTHER" id="PTHR42760:SF133">
    <property type="entry name" value="3-OXOACYL-[ACYL-CARRIER-PROTEIN] REDUCTASE"/>
    <property type="match status" value="1"/>
</dbReference>
<dbReference type="CDD" id="cd05233">
    <property type="entry name" value="SDR_c"/>
    <property type="match status" value="1"/>
</dbReference>
<dbReference type="PANTHER" id="PTHR42760">
    <property type="entry name" value="SHORT-CHAIN DEHYDROGENASES/REDUCTASES FAMILY MEMBER"/>
    <property type="match status" value="1"/>
</dbReference>
<dbReference type="InterPro" id="IPR002347">
    <property type="entry name" value="SDR_fam"/>
</dbReference>
<name>A0A1G1WBG4_9BACT</name>
<reference evidence="4 5" key="1">
    <citation type="journal article" date="2016" name="Nat. Commun.">
        <title>Thousands of microbial genomes shed light on interconnected biogeochemical processes in an aquifer system.</title>
        <authorList>
            <person name="Anantharaman K."/>
            <person name="Brown C.T."/>
            <person name="Hug L.A."/>
            <person name="Sharon I."/>
            <person name="Castelle C.J."/>
            <person name="Probst A.J."/>
            <person name="Thomas B.C."/>
            <person name="Singh A."/>
            <person name="Wilkins M.J."/>
            <person name="Karaoz U."/>
            <person name="Brodie E.L."/>
            <person name="Williams K.H."/>
            <person name="Hubbard S.S."/>
            <person name="Banfield J.F."/>
        </authorList>
    </citation>
    <scope>NUCLEOTIDE SEQUENCE [LARGE SCALE GENOMIC DNA]</scope>
</reference>
<dbReference type="InterPro" id="IPR036291">
    <property type="entry name" value="NAD(P)-bd_dom_sf"/>
</dbReference>
<dbReference type="Pfam" id="PF00106">
    <property type="entry name" value="adh_short"/>
    <property type="match status" value="1"/>
</dbReference>
<dbReference type="GO" id="GO:0016616">
    <property type="term" value="F:oxidoreductase activity, acting on the CH-OH group of donors, NAD or NADP as acceptor"/>
    <property type="evidence" value="ECO:0007669"/>
    <property type="project" value="TreeGrafter"/>
</dbReference>
<evidence type="ECO:0000313" key="5">
    <source>
        <dbReference type="Proteomes" id="UP000176631"/>
    </source>
</evidence>
<evidence type="ECO:0000256" key="3">
    <source>
        <dbReference type="RuleBase" id="RU000363"/>
    </source>
</evidence>
<keyword evidence="2" id="KW-0560">Oxidoreductase</keyword>
<dbReference type="GO" id="GO:0048038">
    <property type="term" value="F:quinone binding"/>
    <property type="evidence" value="ECO:0007669"/>
    <property type="project" value="TreeGrafter"/>
</dbReference>
<protein>
    <recommendedName>
        <fullName evidence="6">Short-chain dehydrogenase</fullName>
    </recommendedName>
</protein>
<dbReference type="SUPFAM" id="SSF51735">
    <property type="entry name" value="NAD(P)-binding Rossmann-fold domains"/>
    <property type="match status" value="1"/>
</dbReference>
<proteinExistence type="inferred from homology"/>
<dbReference type="STRING" id="1802593.A2172_03695"/>
<comment type="similarity">
    <text evidence="1 3">Belongs to the short-chain dehydrogenases/reductases (SDR) family.</text>
</comment>
<evidence type="ECO:0008006" key="6">
    <source>
        <dbReference type="Google" id="ProtNLM"/>
    </source>
</evidence>
<organism evidence="4 5">
    <name type="scientific">Candidatus Woykebacteria bacterium RBG_13_40_15</name>
    <dbReference type="NCBI Taxonomy" id="1802593"/>
    <lineage>
        <taxon>Bacteria</taxon>
        <taxon>Candidatus Woykeibacteriota</taxon>
    </lineage>
</organism>
<accession>A0A1G1WBG4</accession>
<dbReference type="AlphaFoldDB" id="A0A1G1WBG4"/>
<gene>
    <name evidence="4" type="ORF">A2172_03695</name>
</gene>
<evidence type="ECO:0000256" key="1">
    <source>
        <dbReference type="ARBA" id="ARBA00006484"/>
    </source>
</evidence>
<dbReference type="EMBL" id="MHCP01000001">
    <property type="protein sequence ID" value="OGY24667.1"/>
    <property type="molecule type" value="Genomic_DNA"/>
</dbReference>